<accession>A0ABQ3TZL4</accession>
<dbReference type="EMBL" id="BNEK01000003">
    <property type="protein sequence ID" value="GHJ28820.1"/>
    <property type="molecule type" value="Genomic_DNA"/>
</dbReference>
<dbReference type="Proteomes" id="UP001054854">
    <property type="component" value="Unassembled WGS sequence"/>
</dbReference>
<comment type="caution">
    <text evidence="2">The sequence shown here is derived from an EMBL/GenBank/DDBJ whole genome shotgun (WGS) entry which is preliminary data.</text>
</comment>
<proteinExistence type="predicted"/>
<evidence type="ECO:0008006" key="4">
    <source>
        <dbReference type="Google" id="ProtNLM"/>
    </source>
</evidence>
<organism evidence="2 3">
    <name type="scientific">Streptomyces hygroscopicus</name>
    <dbReference type="NCBI Taxonomy" id="1912"/>
    <lineage>
        <taxon>Bacteria</taxon>
        <taxon>Bacillati</taxon>
        <taxon>Actinomycetota</taxon>
        <taxon>Actinomycetes</taxon>
        <taxon>Kitasatosporales</taxon>
        <taxon>Streptomycetaceae</taxon>
        <taxon>Streptomyces</taxon>
        <taxon>Streptomyces violaceusniger group</taxon>
    </lineage>
</organism>
<protein>
    <recommendedName>
        <fullName evidence="4">Integral membrane protein</fullName>
    </recommendedName>
</protein>
<keyword evidence="1" id="KW-1133">Transmembrane helix</keyword>
<feature type="transmembrane region" description="Helical" evidence="1">
    <location>
        <begin position="50"/>
        <end position="69"/>
    </location>
</feature>
<keyword evidence="1" id="KW-0472">Membrane</keyword>
<evidence type="ECO:0000256" key="1">
    <source>
        <dbReference type="SAM" id="Phobius"/>
    </source>
</evidence>
<reference evidence="2" key="1">
    <citation type="submission" date="2024-05" db="EMBL/GenBank/DDBJ databases">
        <title>Whole genome shotgun sequence of Streptomyces hygroscopicus NBRC 113678.</title>
        <authorList>
            <person name="Komaki H."/>
            <person name="Tamura T."/>
        </authorList>
    </citation>
    <scope>NUCLEOTIDE SEQUENCE</scope>
    <source>
        <strain evidence="2">N11-34</strain>
    </source>
</reference>
<evidence type="ECO:0000313" key="3">
    <source>
        <dbReference type="Proteomes" id="UP001054854"/>
    </source>
</evidence>
<sequence>MERAKGKVSVLRSWAKWLLAAGGVILTFWLGLLLGRWLPFGVPEDEGARWGVATALASAVSAVVGLPLVRWAGRVHQPSQES</sequence>
<name>A0ABQ3TZL4_STRHY</name>
<keyword evidence="1" id="KW-0812">Transmembrane</keyword>
<feature type="transmembrane region" description="Helical" evidence="1">
    <location>
        <begin position="17"/>
        <end position="38"/>
    </location>
</feature>
<keyword evidence="3" id="KW-1185">Reference proteome</keyword>
<gene>
    <name evidence="2" type="ORF">TPA0910_32530</name>
</gene>
<evidence type="ECO:0000313" key="2">
    <source>
        <dbReference type="EMBL" id="GHJ28820.1"/>
    </source>
</evidence>